<dbReference type="AlphaFoldDB" id="A0A545SQ31"/>
<dbReference type="Pfam" id="PF00588">
    <property type="entry name" value="SpoU_methylase"/>
    <property type="match status" value="1"/>
</dbReference>
<comment type="caution">
    <text evidence="4">The sequence shown here is derived from an EMBL/GenBank/DDBJ whole genome shotgun (WGS) entry which is preliminary data.</text>
</comment>
<evidence type="ECO:0000259" key="3">
    <source>
        <dbReference type="Pfam" id="PF00588"/>
    </source>
</evidence>
<keyword evidence="2 4" id="KW-0808">Transferase</keyword>
<name>A0A545SQ31_9GAMM</name>
<dbReference type="GO" id="GO:0006396">
    <property type="term" value="P:RNA processing"/>
    <property type="evidence" value="ECO:0007669"/>
    <property type="project" value="InterPro"/>
</dbReference>
<dbReference type="GO" id="GO:0008173">
    <property type="term" value="F:RNA methyltransferase activity"/>
    <property type="evidence" value="ECO:0007669"/>
    <property type="project" value="InterPro"/>
</dbReference>
<dbReference type="PANTHER" id="PTHR46429">
    <property type="entry name" value="23S RRNA (GUANOSINE-2'-O-)-METHYLTRANSFERASE RLMB"/>
    <property type="match status" value="1"/>
</dbReference>
<dbReference type="GO" id="GO:0003723">
    <property type="term" value="F:RNA binding"/>
    <property type="evidence" value="ECO:0007669"/>
    <property type="project" value="InterPro"/>
</dbReference>
<keyword evidence="1 4" id="KW-0489">Methyltransferase</keyword>
<keyword evidence="5" id="KW-1185">Reference proteome</keyword>
<dbReference type="PANTHER" id="PTHR46429:SF1">
    <property type="entry name" value="23S RRNA (GUANOSINE-2'-O-)-METHYLTRANSFERASE RLMB"/>
    <property type="match status" value="1"/>
</dbReference>
<dbReference type="InterPro" id="IPR004441">
    <property type="entry name" value="rRNA_MeTrfase_TrmH"/>
</dbReference>
<dbReference type="InterPro" id="IPR001537">
    <property type="entry name" value="SpoU_MeTrfase"/>
</dbReference>
<feature type="domain" description="tRNA/rRNA methyltransferase SpoU type" evidence="3">
    <location>
        <begin position="84"/>
        <end position="165"/>
    </location>
</feature>
<dbReference type="SUPFAM" id="SSF75217">
    <property type="entry name" value="alpha/beta knot"/>
    <property type="match status" value="1"/>
</dbReference>
<protein>
    <submittedName>
        <fullName evidence="4">RNA methyltransferase</fullName>
    </submittedName>
</protein>
<gene>
    <name evidence="4" type="ORF">FKG94_26270</name>
</gene>
<accession>A0A545SQ31</accession>
<dbReference type="OrthoDB" id="4578643at2"/>
<reference evidence="4 5" key="1">
    <citation type="submission" date="2019-06" db="EMBL/GenBank/DDBJ databases">
        <title>Whole genome sequence for Cellvibrionaceae sp. R142.</title>
        <authorList>
            <person name="Wang G."/>
        </authorList>
    </citation>
    <scope>NUCLEOTIDE SEQUENCE [LARGE SCALE GENOMIC DNA]</scope>
    <source>
        <strain evidence="4 5">R142</strain>
    </source>
</reference>
<evidence type="ECO:0000256" key="1">
    <source>
        <dbReference type="ARBA" id="ARBA00022603"/>
    </source>
</evidence>
<dbReference type="EMBL" id="VHSG01000037">
    <property type="protein sequence ID" value="TQV66976.1"/>
    <property type="molecule type" value="Genomic_DNA"/>
</dbReference>
<organism evidence="4 5">
    <name type="scientific">Exilibacterium tricleocarpae</name>
    <dbReference type="NCBI Taxonomy" id="2591008"/>
    <lineage>
        <taxon>Bacteria</taxon>
        <taxon>Pseudomonadati</taxon>
        <taxon>Pseudomonadota</taxon>
        <taxon>Gammaproteobacteria</taxon>
        <taxon>Cellvibrionales</taxon>
        <taxon>Cellvibrionaceae</taxon>
        <taxon>Exilibacterium</taxon>
    </lineage>
</organism>
<dbReference type="InterPro" id="IPR029026">
    <property type="entry name" value="tRNA_m1G_MTases_N"/>
</dbReference>
<dbReference type="InterPro" id="IPR029028">
    <property type="entry name" value="Alpha/beta_knot_MTases"/>
</dbReference>
<dbReference type="GO" id="GO:0005829">
    <property type="term" value="C:cytosol"/>
    <property type="evidence" value="ECO:0007669"/>
    <property type="project" value="TreeGrafter"/>
</dbReference>
<proteinExistence type="predicted"/>
<sequence length="179" mass="19585">MARSTASAAIEQGEPSIDLVIQAGRKNYRSYSWTLAGRIAELEAFYSGAFSRRETDQFVDYTGYLFVGQYIPYDICDYAVSYALAVVERLKAAGYSIPSLEITTASKDIEVLSVTQDDKICLILGSENQGVGQQLLDASGETIHIPMLGINSSVNVATACAIATYEITRRFGKFLVDPR</sequence>
<dbReference type="RefSeq" id="WP_142929925.1">
    <property type="nucleotide sequence ID" value="NZ_ML660113.1"/>
</dbReference>
<dbReference type="Proteomes" id="UP000319732">
    <property type="component" value="Unassembled WGS sequence"/>
</dbReference>
<evidence type="ECO:0000313" key="5">
    <source>
        <dbReference type="Proteomes" id="UP000319732"/>
    </source>
</evidence>
<evidence type="ECO:0000256" key="2">
    <source>
        <dbReference type="ARBA" id="ARBA00022679"/>
    </source>
</evidence>
<dbReference type="GO" id="GO:0032259">
    <property type="term" value="P:methylation"/>
    <property type="evidence" value="ECO:0007669"/>
    <property type="project" value="UniProtKB-KW"/>
</dbReference>
<dbReference type="Gene3D" id="3.40.1280.10">
    <property type="match status" value="1"/>
</dbReference>
<evidence type="ECO:0000313" key="4">
    <source>
        <dbReference type="EMBL" id="TQV66976.1"/>
    </source>
</evidence>